<accession>A0A5B7K7U8</accession>
<protein>
    <submittedName>
        <fullName evidence="2">Uncharacterized protein</fullName>
    </submittedName>
</protein>
<evidence type="ECO:0000313" key="3">
    <source>
        <dbReference type="Proteomes" id="UP000324222"/>
    </source>
</evidence>
<evidence type="ECO:0000256" key="1">
    <source>
        <dbReference type="SAM" id="MobiDB-lite"/>
    </source>
</evidence>
<gene>
    <name evidence="2" type="ORF">E2C01_096818</name>
</gene>
<feature type="region of interest" description="Disordered" evidence="1">
    <location>
        <begin position="8"/>
        <end position="98"/>
    </location>
</feature>
<sequence length="137" mass="15770">MLTTIALKQLLQHTPKLRENENEKKDPQKPTDTYAQPNRNGVRVAGDTKTYANTHHPPRACSNRTKNTHRKSGRPFSDESWTEYRQGQLQKDRKCRQEQIRWNKTHQRKNRRTTVTEGLGSTSGEACSVWISGRAVG</sequence>
<reference evidence="2 3" key="1">
    <citation type="submission" date="2019-05" db="EMBL/GenBank/DDBJ databases">
        <title>Another draft genome of Portunus trituberculatus and its Hox gene families provides insights of decapod evolution.</title>
        <authorList>
            <person name="Jeong J.-H."/>
            <person name="Song I."/>
            <person name="Kim S."/>
            <person name="Choi T."/>
            <person name="Kim D."/>
            <person name="Ryu S."/>
            <person name="Kim W."/>
        </authorList>
    </citation>
    <scope>NUCLEOTIDE SEQUENCE [LARGE SCALE GENOMIC DNA]</scope>
    <source>
        <tissue evidence="2">Muscle</tissue>
    </source>
</reference>
<name>A0A5B7K7U8_PORTR</name>
<dbReference type="AlphaFoldDB" id="A0A5B7K7U8"/>
<organism evidence="2 3">
    <name type="scientific">Portunus trituberculatus</name>
    <name type="common">Swimming crab</name>
    <name type="synonym">Neptunus trituberculatus</name>
    <dbReference type="NCBI Taxonomy" id="210409"/>
    <lineage>
        <taxon>Eukaryota</taxon>
        <taxon>Metazoa</taxon>
        <taxon>Ecdysozoa</taxon>
        <taxon>Arthropoda</taxon>
        <taxon>Crustacea</taxon>
        <taxon>Multicrustacea</taxon>
        <taxon>Malacostraca</taxon>
        <taxon>Eumalacostraca</taxon>
        <taxon>Eucarida</taxon>
        <taxon>Decapoda</taxon>
        <taxon>Pleocyemata</taxon>
        <taxon>Brachyura</taxon>
        <taxon>Eubrachyura</taxon>
        <taxon>Portunoidea</taxon>
        <taxon>Portunidae</taxon>
        <taxon>Portuninae</taxon>
        <taxon>Portunus</taxon>
    </lineage>
</organism>
<dbReference type="EMBL" id="VSRR010126489">
    <property type="protein sequence ID" value="MPD01298.1"/>
    <property type="molecule type" value="Genomic_DNA"/>
</dbReference>
<feature type="compositionally biased region" description="Basic and acidic residues" evidence="1">
    <location>
        <begin position="16"/>
        <end position="29"/>
    </location>
</feature>
<feature type="compositionally biased region" description="Polar residues" evidence="1">
    <location>
        <begin position="30"/>
        <end position="39"/>
    </location>
</feature>
<dbReference type="Proteomes" id="UP000324222">
    <property type="component" value="Unassembled WGS sequence"/>
</dbReference>
<proteinExistence type="predicted"/>
<comment type="caution">
    <text evidence="2">The sequence shown here is derived from an EMBL/GenBank/DDBJ whole genome shotgun (WGS) entry which is preliminary data.</text>
</comment>
<evidence type="ECO:0000313" key="2">
    <source>
        <dbReference type="EMBL" id="MPD01298.1"/>
    </source>
</evidence>
<keyword evidence="3" id="KW-1185">Reference proteome</keyword>